<evidence type="ECO:0000313" key="2">
    <source>
        <dbReference type="EMBL" id="ELY56236.1"/>
    </source>
</evidence>
<dbReference type="InterPro" id="IPR011050">
    <property type="entry name" value="Pectin_lyase_fold/virulence"/>
</dbReference>
<dbReference type="SUPFAM" id="SSF51126">
    <property type="entry name" value="Pectin lyase-like"/>
    <property type="match status" value="1"/>
</dbReference>
<dbReference type="AlphaFoldDB" id="L9X440"/>
<dbReference type="Gene3D" id="3.30.70.2050">
    <property type="match status" value="1"/>
</dbReference>
<dbReference type="EMBL" id="AOIB01000028">
    <property type="protein sequence ID" value="ELY56236.1"/>
    <property type="molecule type" value="Genomic_DNA"/>
</dbReference>
<dbReference type="SMART" id="SM00710">
    <property type="entry name" value="PbH1"/>
    <property type="match status" value="8"/>
</dbReference>
<protein>
    <submittedName>
        <fullName evidence="2">NosL family protein</fullName>
    </submittedName>
</protein>
<dbReference type="InterPro" id="IPR008719">
    <property type="entry name" value="N2O_reductase_NosL"/>
</dbReference>
<dbReference type="Pfam" id="PF05573">
    <property type="entry name" value="NosL"/>
    <property type="match status" value="1"/>
</dbReference>
<name>L9X440_9EURY</name>
<gene>
    <name evidence="2" type="ORF">C491_14852</name>
</gene>
<dbReference type="OrthoDB" id="29186at2157"/>
<proteinExistence type="predicted"/>
<reference evidence="2 3" key="1">
    <citation type="journal article" date="2014" name="PLoS Genet.">
        <title>Phylogenetically driven sequencing of extremely halophilic archaea reveals strategies for static and dynamic osmo-response.</title>
        <authorList>
            <person name="Becker E.A."/>
            <person name="Seitzer P.M."/>
            <person name="Tritt A."/>
            <person name="Larsen D."/>
            <person name="Krusor M."/>
            <person name="Yao A.I."/>
            <person name="Wu D."/>
            <person name="Madern D."/>
            <person name="Eisen J.A."/>
            <person name="Darling A.E."/>
            <person name="Facciotti M.T."/>
        </authorList>
    </citation>
    <scope>NUCLEOTIDE SEQUENCE [LARGE SCALE GENOMIC DNA]</scope>
    <source>
        <strain evidence="2 3">DSM 10524</strain>
    </source>
</reference>
<dbReference type="PANTHER" id="PTHR41247:SF1">
    <property type="entry name" value="HTH-TYPE TRANSCRIPTIONAL REPRESSOR YCNK"/>
    <property type="match status" value="1"/>
</dbReference>
<dbReference type="NCBIfam" id="TIGR03804">
    <property type="entry name" value="para_beta_helix"/>
    <property type="match status" value="1"/>
</dbReference>
<dbReference type="STRING" id="1227497.C491_14852"/>
<dbReference type="Pfam" id="PF05048">
    <property type="entry name" value="NosD"/>
    <property type="match status" value="1"/>
</dbReference>
<evidence type="ECO:0000259" key="1">
    <source>
        <dbReference type="Pfam" id="PF05048"/>
    </source>
</evidence>
<sequence>MAIAHKLLISVLIGICLLGVAGIFIADIGSTSPDPVPFEDTVATGVILENEPDEDRIDVPKAQVFYSQYEYVVGYQGIERFVDASQQTGHEDRFGYPTGVYVTDYSGTALELTTDGHLAANGTESWTNAESAWFVVGSEARTPAGETVVPFSRQEDAEAFTTEHGGTVVSWEQLLNHSFEIDDADVVRDRVDERHARGDELVSDATQARDRPTEVVVGEDVATIQEGIDTAPRGATVFIPSGNYNVTDTIDVDRPITVAGEEGTTVQGDGNGTVIRIEDDRAAVTDLQISGVGNVAEADTGDRNLDDSEDVLEMAYGQGDAGIEVNGSFRTVVENVSIETPANGVLLRDSPEAVVRNVTVDGSDHWDDGYMGVMTMRSPGGVIEDSHFRDGRDGIYTHRSHELIYRNNTLEGNRIGVHLMYTSDALIADNRILSAESTGIDVMTDPEHNAVVGNEIRNTSQGLLMGGSQSYVAQNVITDTEVGMTTAAGNSIYERNVIAGNVEGVQANQLLPTNQVTNNDFIGNHRHAAARLGVLRVWTADGQGNYWDGAVGSSDGTSLERSYSPTHPVDERLHRVDGTPTLTRSPALDTLTTFEGAVSGMRVESIVDTAPRCEPTNPELLAQIEQNSSKYDLCEPSLSDRG</sequence>
<dbReference type="PANTHER" id="PTHR41247">
    <property type="entry name" value="HTH-TYPE TRANSCRIPTIONAL REPRESSOR YCNK"/>
    <property type="match status" value="1"/>
</dbReference>
<dbReference type="RefSeq" id="WP_005557568.1">
    <property type="nucleotide sequence ID" value="NZ_AOIB01000028.1"/>
</dbReference>
<dbReference type="Proteomes" id="UP000011688">
    <property type="component" value="Unassembled WGS sequence"/>
</dbReference>
<dbReference type="InterPro" id="IPR012334">
    <property type="entry name" value="Pectin_lyas_fold"/>
</dbReference>
<keyword evidence="3" id="KW-1185">Reference proteome</keyword>
<comment type="caution">
    <text evidence="2">The sequence shown here is derived from an EMBL/GenBank/DDBJ whole genome shotgun (WGS) entry which is preliminary data.</text>
</comment>
<dbReference type="InterPro" id="IPR007742">
    <property type="entry name" value="NosD_dom"/>
</dbReference>
<dbReference type="InterPro" id="IPR006626">
    <property type="entry name" value="PbH1"/>
</dbReference>
<dbReference type="Gene3D" id="2.160.20.10">
    <property type="entry name" value="Single-stranded right-handed beta-helix, Pectin lyase-like"/>
    <property type="match status" value="2"/>
</dbReference>
<organism evidence="2 3">
    <name type="scientific">Natronococcus amylolyticus DSM 10524</name>
    <dbReference type="NCBI Taxonomy" id="1227497"/>
    <lineage>
        <taxon>Archaea</taxon>
        <taxon>Methanobacteriati</taxon>
        <taxon>Methanobacteriota</taxon>
        <taxon>Stenosarchaea group</taxon>
        <taxon>Halobacteria</taxon>
        <taxon>Halobacteriales</taxon>
        <taxon>Natrialbaceae</taxon>
        <taxon>Natronococcus</taxon>
    </lineage>
</organism>
<dbReference type="PATRIC" id="fig|1227497.3.peg.3027"/>
<dbReference type="SUPFAM" id="SSF160387">
    <property type="entry name" value="NosL/MerB-like"/>
    <property type="match status" value="1"/>
</dbReference>
<dbReference type="eggNOG" id="arCOG04012">
    <property type="taxonomic scope" value="Archaea"/>
</dbReference>
<dbReference type="eggNOG" id="arCOG02519">
    <property type="taxonomic scope" value="Archaea"/>
</dbReference>
<feature type="domain" description="Periplasmic copper-binding protein NosD beta helix" evidence="1">
    <location>
        <begin position="372"/>
        <end position="549"/>
    </location>
</feature>
<dbReference type="InterPro" id="IPR022441">
    <property type="entry name" value="Para_beta_helix_rpt-2"/>
</dbReference>
<evidence type="ECO:0000313" key="3">
    <source>
        <dbReference type="Proteomes" id="UP000011688"/>
    </source>
</evidence>
<accession>L9X440</accession>